<dbReference type="InterPro" id="IPR005794">
    <property type="entry name" value="Fmt"/>
</dbReference>
<name>A0A6J6ISP0_9ZZZZ</name>
<gene>
    <name evidence="7" type="ORF">UFOPK2044_00168</name>
</gene>
<evidence type="ECO:0000259" key="6">
    <source>
        <dbReference type="Pfam" id="PF02911"/>
    </source>
</evidence>
<accession>A0A6J6ISP0</accession>
<evidence type="ECO:0000256" key="3">
    <source>
        <dbReference type="ARBA" id="ARBA00022679"/>
    </source>
</evidence>
<protein>
    <recommendedName>
        <fullName evidence="2">methionyl-tRNA formyltransferase</fullName>
        <ecNumber evidence="2">2.1.2.9</ecNumber>
    </recommendedName>
</protein>
<evidence type="ECO:0000259" key="5">
    <source>
        <dbReference type="Pfam" id="PF00551"/>
    </source>
</evidence>
<reference evidence="7" key="1">
    <citation type="submission" date="2020-05" db="EMBL/GenBank/DDBJ databases">
        <authorList>
            <person name="Chiriac C."/>
            <person name="Salcher M."/>
            <person name="Ghai R."/>
            <person name="Kavagutti S V."/>
        </authorList>
    </citation>
    <scope>NUCLEOTIDE SEQUENCE</scope>
</reference>
<comment type="similarity">
    <text evidence="1">Belongs to the Fmt family.</text>
</comment>
<dbReference type="InterPro" id="IPR002376">
    <property type="entry name" value="Formyl_transf_N"/>
</dbReference>
<dbReference type="InterPro" id="IPR011034">
    <property type="entry name" value="Formyl_transferase-like_C_sf"/>
</dbReference>
<dbReference type="Gene3D" id="3.40.50.12230">
    <property type="match status" value="1"/>
</dbReference>
<dbReference type="Pfam" id="PF00551">
    <property type="entry name" value="Formyl_trans_N"/>
    <property type="match status" value="1"/>
</dbReference>
<evidence type="ECO:0000256" key="2">
    <source>
        <dbReference type="ARBA" id="ARBA00012261"/>
    </source>
</evidence>
<keyword evidence="4" id="KW-0648">Protein biosynthesis</keyword>
<dbReference type="InterPro" id="IPR044135">
    <property type="entry name" value="Met-tRNA-FMT_C"/>
</dbReference>
<dbReference type="GO" id="GO:0004479">
    <property type="term" value="F:methionyl-tRNA formyltransferase activity"/>
    <property type="evidence" value="ECO:0007669"/>
    <property type="project" value="UniProtKB-EC"/>
</dbReference>
<dbReference type="SUPFAM" id="SSF53328">
    <property type="entry name" value="Formyltransferase"/>
    <property type="match status" value="1"/>
</dbReference>
<dbReference type="SUPFAM" id="SSF50486">
    <property type="entry name" value="FMT C-terminal domain-like"/>
    <property type="match status" value="1"/>
</dbReference>
<dbReference type="GO" id="GO:0005829">
    <property type="term" value="C:cytosol"/>
    <property type="evidence" value="ECO:0007669"/>
    <property type="project" value="TreeGrafter"/>
</dbReference>
<dbReference type="CDD" id="cd08646">
    <property type="entry name" value="FMT_core_Met-tRNA-FMT_N"/>
    <property type="match status" value="1"/>
</dbReference>
<dbReference type="PANTHER" id="PTHR11138">
    <property type="entry name" value="METHIONYL-TRNA FORMYLTRANSFERASE"/>
    <property type="match status" value="1"/>
</dbReference>
<dbReference type="InterPro" id="IPR005793">
    <property type="entry name" value="Formyl_trans_C"/>
</dbReference>
<proteinExistence type="inferred from homology"/>
<evidence type="ECO:0000313" key="7">
    <source>
        <dbReference type="EMBL" id="CAB4627672.1"/>
    </source>
</evidence>
<dbReference type="EMBL" id="CAEZVO010000011">
    <property type="protein sequence ID" value="CAB4627672.1"/>
    <property type="molecule type" value="Genomic_DNA"/>
</dbReference>
<dbReference type="InterPro" id="IPR036477">
    <property type="entry name" value="Formyl_transf_N_sf"/>
</dbReference>
<dbReference type="EC" id="2.1.2.9" evidence="2"/>
<dbReference type="CDD" id="cd08704">
    <property type="entry name" value="Met_tRNA_FMT_C"/>
    <property type="match status" value="1"/>
</dbReference>
<evidence type="ECO:0000256" key="4">
    <source>
        <dbReference type="ARBA" id="ARBA00022917"/>
    </source>
</evidence>
<dbReference type="AlphaFoldDB" id="A0A6J6ISP0"/>
<sequence>MRVIFAGTPSTAASALRGLSAASIDIALVITRPDAPTGRKQVLTESPVAVTARELGLKVLKTSALTCEENDFVAQVNADIGVVVAYGSFLSEETLGLLPKGWVNLHFSLLPKYRGAAPVQHALMNGEKETGISVFQIDSSMDGGEIYLQVPTVIEPLETAGRLLERLTSLGVSALVQVLPQIVSGILQGKAQDDSEKTFASKISRLQARINWSKSGKEIESLICAMNPEPMAWTDVNGTSLRIISAVQAESENQEIAVAGRVTVADGAVFVECGAGSRLKILEVQPAGKNVMSAMDWIRGFKAPHGLGFE</sequence>
<dbReference type="Pfam" id="PF02911">
    <property type="entry name" value="Formyl_trans_C"/>
    <property type="match status" value="1"/>
</dbReference>
<feature type="domain" description="Formyl transferase C-terminal" evidence="6">
    <location>
        <begin position="202"/>
        <end position="301"/>
    </location>
</feature>
<organism evidence="7">
    <name type="scientific">freshwater metagenome</name>
    <dbReference type="NCBI Taxonomy" id="449393"/>
    <lineage>
        <taxon>unclassified sequences</taxon>
        <taxon>metagenomes</taxon>
        <taxon>ecological metagenomes</taxon>
    </lineage>
</organism>
<dbReference type="NCBIfam" id="TIGR00460">
    <property type="entry name" value="fmt"/>
    <property type="match status" value="1"/>
</dbReference>
<dbReference type="PANTHER" id="PTHR11138:SF5">
    <property type="entry name" value="METHIONYL-TRNA FORMYLTRANSFERASE, MITOCHONDRIAL"/>
    <property type="match status" value="1"/>
</dbReference>
<feature type="domain" description="Formyl transferase N-terminal" evidence="5">
    <location>
        <begin position="1"/>
        <end position="179"/>
    </location>
</feature>
<dbReference type="InterPro" id="IPR041711">
    <property type="entry name" value="Met-tRNA-FMT_N"/>
</dbReference>
<dbReference type="HAMAP" id="MF_00182">
    <property type="entry name" value="Formyl_trans"/>
    <property type="match status" value="1"/>
</dbReference>
<evidence type="ECO:0000256" key="1">
    <source>
        <dbReference type="ARBA" id="ARBA00010699"/>
    </source>
</evidence>
<keyword evidence="3" id="KW-0808">Transferase</keyword>